<dbReference type="CDD" id="cd01651">
    <property type="entry name" value="RT_G2_intron"/>
    <property type="match status" value="1"/>
</dbReference>
<dbReference type="Pfam" id="PF00078">
    <property type="entry name" value="RVT_1"/>
    <property type="match status" value="1"/>
</dbReference>
<dbReference type="Pfam" id="PF08388">
    <property type="entry name" value="GIIM"/>
    <property type="match status" value="1"/>
</dbReference>
<feature type="compositionally biased region" description="Low complexity" evidence="1">
    <location>
        <begin position="26"/>
        <end position="39"/>
    </location>
</feature>
<dbReference type="Proteomes" id="UP000005439">
    <property type="component" value="Plasmid unnamed"/>
</dbReference>
<proteinExistence type="predicted"/>
<geneLocation type="plasmid" evidence="4">
    <name>pSULAd1</name>
</geneLocation>
<keyword evidence="3" id="KW-0808">Transferase</keyword>
<feature type="region of interest" description="Disordered" evidence="1">
    <location>
        <begin position="1"/>
        <end position="49"/>
    </location>
</feature>
<keyword evidence="3" id="KW-0614">Plasmid</keyword>
<reference evidence="3 4" key="2">
    <citation type="journal article" date="2012" name="Stand. Genomic Sci.">
        <title>Complete genome sequence of the moderately thermophilic mineral-sulfide-oxidizing firmicute Sulfobacillus acidophilus type strain (NAL(T)).</title>
        <authorList>
            <person name="Anderson I."/>
            <person name="Chertkov O."/>
            <person name="Chen A."/>
            <person name="Saunders E."/>
            <person name="Lapidus A."/>
            <person name="Nolan M."/>
            <person name="Lucas S."/>
            <person name="Hammon N."/>
            <person name="Deshpande S."/>
            <person name="Cheng J.F."/>
            <person name="Han C."/>
            <person name="Tapia R."/>
            <person name="Goodwin L.A."/>
            <person name="Pitluck S."/>
            <person name="Liolios K."/>
            <person name="Pagani I."/>
            <person name="Ivanova N."/>
            <person name="Mikhailova N."/>
            <person name="Pati A."/>
            <person name="Palaniappan K."/>
            <person name="Land M."/>
            <person name="Pan C."/>
            <person name="Rohde M."/>
            <person name="Pukall R."/>
            <person name="Goker M."/>
            <person name="Detter J.C."/>
            <person name="Woyke T."/>
            <person name="Bristow J."/>
            <person name="Eisen J.A."/>
            <person name="Markowitz V."/>
            <person name="Hugenholtz P."/>
            <person name="Kyrpides N.C."/>
            <person name="Klenk H.P."/>
            <person name="Mavromatis K."/>
        </authorList>
    </citation>
    <scope>NUCLEOTIDE SEQUENCE [LARGE SCALE GENOMIC DNA]</scope>
    <source>
        <strain evidence="4">ATCC 700253 / DSM 10332 / NAL</strain>
        <plasmid evidence="4">pSULAd1</plasmid>
    </source>
</reference>
<keyword evidence="4" id="KW-1185">Reference proteome</keyword>
<accession>G8U1U2</accession>
<dbReference type="PANTHER" id="PTHR34047:SF8">
    <property type="entry name" value="PROTEIN YKFC"/>
    <property type="match status" value="1"/>
</dbReference>
<evidence type="ECO:0000259" key="2">
    <source>
        <dbReference type="PROSITE" id="PS50878"/>
    </source>
</evidence>
<dbReference type="GO" id="GO:0003964">
    <property type="term" value="F:RNA-directed DNA polymerase activity"/>
    <property type="evidence" value="ECO:0007669"/>
    <property type="project" value="UniProtKB-KW"/>
</dbReference>
<dbReference type="InterPro" id="IPR013597">
    <property type="entry name" value="Mat_intron_G2"/>
</dbReference>
<dbReference type="KEGG" id="sap:Sulac_3592"/>
<dbReference type="NCBIfam" id="TIGR04416">
    <property type="entry name" value="group_II_RT_mat"/>
    <property type="match status" value="1"/>
</dbReference>
<organism evidence="3 4">
    <name type="scientific">Sulfobacillus acidophilus (strain ATCC 700253 / DSM 10332 / NAL)</name>
    <dbReference type="NCBI Taxonomy" id="679936"/>
    <lineage>
        <taxon>Bacteria</taxon>
        <taxon>Bacillati</taxon>
        <taxon>Bacillota</taxon>
        <taxon>Clostridia</taxon>
        <taxon>Eubacteriales</taxon>
        <taxon>Clostridiales Family XVII. Incertae Sedis</taxon>
        <taxon>Sulfobacillus</taxon>
    </lineage>
</organism>
<dbReference type="InterPro" id="IPR043502">
    <property type="entry name" value="DNA/RNA_pol_sf"/>
</dbReference>
<dbReference type="EMBL" id="CP003180">
    <property type="protein sequence ID" value="AEW07020.1"/>
    <property type="molecule type" value="Genomic_DNA"/>
</dbReference>
<feature type="domain" description="Reverse transcriptase" evidence="2">
    <location>
        <begin position="96"/>
        <end position="322"/>
    </location>
</feature>
<reference evidence="4" key="1">
    <citation type="submission" date="2011-12" db="EMBL/GenBank/DDBJ databases">
        <title>The complete genome of plasmid of Sulfobacillus acidophilus DSM 10332.</title>
        <authorList>
            <person name="Lucas S."/>
            <person name="Han J."/>
            <person name="Lapidus A."/>
            <person name="Bruce D."/>
            <person name="Goodwin L."/>
            <person name="Pitluck S."/>
            <person name="Peters L."/>
            <person name="Kyrpides N."/>
            <person name="Mavromatis K."/>
            <person name="Ivanova N."/>
            <person name="Mikhailova N."/>
            <person name="Chertkov O."/>
            <person name="Saunders E."/>
            <person name="Detter J.C."/>
            <person name="Tapia R."/>
            <person name="Han C."/>
            <person name="Land M."/>
            <person name="Hauser L."/>
            <person name="Markowitz V."/>
            <person name="Cheng J.-F."/>
            <person name="Hugenholtz P."/>
            <person name="Woyke T."/>
            <person name="Wu D."/>
            <person name="Pukall R."/>
            <person name="Gehrich-Schroeter G."/>
            <person name="Schneider S."/>
            <person name="Klenk H.-P."/>
            <person name="Eisen J.A."/>
        </authorList>
    </citation>
    <scope>NUCLEOTIDE SEQUENCE [LARGE SCALE GENOMIC DNA]</scope>
    <source>
        <strain evidence="4">ATCC 700253 / DSM 10332 / NAL</strain>
        <plasmid evidence="4">pSULAd1</plasmid>
    </source>
</reference>
<dbReference type="InterPro" id="IPR030931">
    <property type="entry name" value="Group_II_RT_mat"/>
</dbReference>
<dbReference type="PATRIC" id="fig|679936.5.peg.3712"/>
<dbReference type="PANTHER" id="PTHR34047">
    <property type="entry name" value="NUCLEAR INTRON MATURASE 1, MITOCHONDRIAL-RELATED"/>
    <property type="match status" value="1"/>
</dbReference>
<evidence type="ECO:0000313" key="4">
    <source>
        <dbReference type="Proteomes" id="UP000005439"/>
    </source>
</evidence>
<keyword evidence="3" id="KW-0695">RNA-directed DNA polymerase</keyword>
<name>G8U1U2_SULAD</name>
<dbReference type="AlphaFoldDB" id="G8U1U2"/>
<keyword evidence="3" id="KW-0548">Nucleotidyltransferase</keyword>
<sequence>MDSWETRRQPNTSPCEGLVPEERVKPGGPSQAPSVSSASRPPPPDVSNNSLMEAILDGNNLKLALKRVRANQGAPGVDGVTTDEFVDYLWEHWPTIQGQLRAGTYHPQPIRGVEIPKPTGGVRMLGIPTAIDRFIQQAVLQVLTPIFDPQFSDHSYGFRPGRSAHQAVRQVRRQAEAGAEWVIDLDLEKFFDRINHDILMARVARRVQDPQVLRLIRRYLQAGLMLHGVSTPRTQGAAQGGPLSPLLANILLDDLDKELARRGLAYVRYADDAMILVHSRRAGERVLASVSRYLDRTLHLPVNLTKSAVDRLVRRTYLGFKFLKSRAQYRLGIAPESLRRVKGRLRELTDRHAPGRLTARIQAVNRFLAGWVGYFALAETPTPLRELDSGIRHRFRAIVWRRWKRVRTRYRELRALGVPAWKVGELANARKGPWRMAAGPLNSVLTVSYWDAHGLHRLLNLYEATRLRWS</sequence>
<evidence type="ECO:0000313" key="3">
    <source>
        <dbReference type="EMBL" id="AEW07020.1"/>
    </source>
</evidence>
<evidence type="ECO:0000256" key="1">
    <source>
        <dbReference type="SAM" id="MobiDB-lite"/>
    </source>
</evidence>
<dbReference type="InterPro" id="IPR051083">
    <property type="entry name" value="GrpII_Intron_Splice-Mob/Def"/>
</dbReference>
<gene>
    <name evidence="3" type="ordered locus">Sulac_3592</name>
</gene>
<protein>
    <submittedName>
        <fullName evidence="3">RNA-directed DNA polymerase (Reverse transcriptase)</fullName>
    </submittedName>
</protein>
<dbReference type="PROSITE" id="PS50878">
    <property type="entry name" value="RT_POL"/>
    <property type="match status" value="1"/>
</dbReference>
<dbReference type="InterPro" id="IPR000477">
    <property type="entry name" value="RT_dom"/>
</dbReference>
<dbReference type="HOGENOM" id="CLU_013584_2_1_9"/>
<dbReference type="SUPFAM" id="SSF56672">
    <property type="entry name" value="DNA/RNA polymerases"/>
    <property type="match status" value="1"/>
</dbReference>